<dbReference type="InterPro" id="IPR002634">
    <property type="entry name" value="BolA"/>
</dbReference>
<evidence type="ECO:0000256" key="1">
    <source>
        <dbReference type="ARBA" id="ARBA00005578"/>
    </source>
</evidence>
<evidence type="ECO:0000256" key="2">
    <source>
        <dbReference type="RuleBase" id="RU003860"/>
    </source>
</evidence>
<reference evidence="3 4" key="1">
    <citation type="journal article" date="2011" name="Front. Microbiol.">
        <title>Genomic signatures of strain selection and enhancement in Bacillus atrophaeus var. globigii, a historical biowarfare simulant.</title>
        <authorList>
            <person name="Gibbons H.S."/>
            <person name="Broomall S.M."/>
            <person name="McNew L.A."/>
            <person name="Daligault H."/>
            <person name="Chapman C."/>
            <person name="Bruce D."/>
            <person name="Karavis M."/>
            <person name="Krepps M."/>
            <person name="McGregor P.A."/>
            <person name="Hong C."/>
            <person name="Park K.H."/>
            <person name="Akmal A."/>
            <person name="Feldman A."/>
            <person name="Lin J.S."/>
            <person name="Chang W.E."/>
            <person name="Higgs B.W."/>
            <person name="Demirev P."/>
            <person name="Lindquist J."/>
            <person name="Liem A."/>
            <person name="Fochler E."/>
            <person name="Read T.D."/>
            <person name="Tapia R."/>
            <person name="Johnson S."/>
            <person name="Bishop-Lilly K.A."/>
            <person name="Detter C."/>
            <person name="Han C."/>
            <person name="Sozhamannan S."/>
            <person name="Rosenzweig C.N."/>
            <person name="Skowronski E.W."/>
        </authorList>
    </citation>
    <scope>NUCLEOTIDE SEQUENCE [LARGE SCALE GENOMIC DNA]</scope>
    <source>
        <strain evidence="3 4">TPS4-2</strain>
    </source>
</reference>
<keyword evidence="3" id="KW-0132">Cell division</keyword>
<dbReference type="Proteomes" id="UP000288361">
    <property type="component" value="Unassembled WGS sequence"/>
</dbReference>
<sequence>MNEEQLKTLLNDALNLSELYVKVDGANVEIIAVSDDFESMSKVKRQQAIYAPLNPHISSGEIHAVSIKAYTPDDWARDKKLMMP</sequence>
<dbReference type="InterPro" id="IPR036065">
    <property type="entry name" value="BolA-like_sf"/>
</dbReference>
<gene>
    <name evidence="3" type="ORF">CWI73_06360</name>
</gene>
<name>A0A432YU93_9GAMM</name>
<evidence type="ECO:0000313" key="4">
    <source>
        <dbReference type="Proteomes" id="UP000288361"/>
    </source>
</evidence>
<protein>
    <submittedName>
        <fullName evidence="3">Cell division protein BolA</fullName>
    </submittedName>
</protein>
<comment type="similarity">
    <text evidence="1 2">Belongs to the BolA/IbaG family.</text>
</comment>
<dbReference type="PANTHER" id="PTHR46229">
    <property type="entry name" value="BOLA TRANSCRIPTION REGULATOR"/>
    <property type="match status" value="1"/>
</dbReference>
<dbReference type="EMBL" id="PIQA01000003">
    <property type="protein sequence ID" value="RUO66890.1"/>
    <property type="molecule type" value="Genomic_DNA"/>
</dbReference>
<accession>A0A432YU93</accession>
<dbReference type="RefSeq" id="WP_126752009.1">
    <property type="nucleotide sequence ID" value="NZ_JBHUMT010000013.1"/>
</dbReference>
<dbReference type="PIRSF" id="PIRSF003113">
    <property type="entry name" value="BolA"/>
    <property type="match status" value="1"/>
</dbReference>
<dbReference type="SUPFAM" id="SSF82657">
    <property type="entry name" value="BolA-like"/>
    <property type="match status" value="1"/>
</dbReference>
<dbReference type="GO" id="GO:0051301">
    <property type="term" value="P:cell division"/>
    <property type="evidence" value="ECO:0007669"/>
    <property type="project" value="UniProtKB-KW"/>
</dbReference>
<keyword evidence="3" id="KW-0131">Cell cycle</keyword>
<dbReference type="PANTHER" id="PTHR46229:SF4">
    <property type="entry name" value="ACID STRESS PROTEIN IBAG"/>
    <property type="match status" value="1"/>
</dbReference>
<dbReference type="Gene3D" id="3.30.300.90">
    <property type="entry name" value="BolA-like"/>
    <property type="match status" value="1"/>
</dbReference>
<dbReference type="Pfam" id="PF01722">
    <property type="entry name" value="BolA"/>
    <property type="match status" value="1"/>
</dbReference>
<proteinExistence type="inferred from homology"/>
<dbReference type="AlphaFoldDB" id="A0A432YU93"/>
<organism evidence="3 4">
    <name type="scientific">Idiomarina piscisalsi</name>
    <dbReference type="NCBI Taxonomy" id="1096243"/>
    <lineage>
        <taxon>Bacteria</taxon>
        <taxon>Pseudomonadati</taxon>
        <taxon>Pseudomonadota</taxon>
        <taxon>Gammaproteobacteria</taxon>
        <taxon>Alteromonadales</taxon>
        <taxon>Idiomarinaceae</taxon>
        <taxon>Idiomarina</taxon>
    </lineage>
</organism>
<dbReference type="InterPro" id="IPR050961">
    <property type="entry name" value="BolA/IbaG_stress_morph_reg"/>
</dbReference>
<evidence type="ECO:0000313" key="3">
    <source>
        <dbReference type="EMBL" id="RUO66890.1"/>
    </source>
</evidence>
<comment type="caution">
    <text evidence="3">The sequence shown here is derived from an EMBL/GenBank/DDBJ whole genome shotgun (WGS) entry which is preliminary data.</text>
</comment>